<dbReference type="EMBL" id="CACVKT020000587">
    <property type="protein sequence ID" value="CAC5361305.1"/>
    <property type="molecule type" value="Genomic_DNA"/>
</dbReference>
<reference evidence="1 2" key="1">
    <citation type="submission" date="2020-06" db="EMBL/GenBank/DDBJ databases">
        <authorList>
            <person name="Li R."/>
            <person name="Bekaert M."/>
        </authorList>
    </citation>
    <scope>NUCLEOTIDE SEQUENCE [LARGE SCALE GENOMIC DNA]</scope>
    <source>
        <strain evidence="2">wild</strain>
    </source>
</reference>
<keyword evidence="2" id="KW-1185">Reference proteome</keyword>
<gene>
    <name evidence="1" type="ORF">MCOR_3489</name>
</gene>
<dbReference type="AlphaFoldDB" id="A0A6J8A5Z7"/>
<evidence type="ECO:0000313" key="2">
    <source>
        <dbReference type="Proteomes" id="UP000507470"/>
    </source>
</evidence>
<sequence>MNELDLTNNFRRYDEYIVTADLFKYIGNICVKKLSLKHNGIQMIDASAFQKMRYKNCLEDLSLHLFYDSRDLGCDDNSSSNLSTFTGVEASQKNFSLDSHPEFGFSNLFPWRTLKMLKNEQAHCYWISYRLRHHGLLHDILYTGGGDNTLSYNNL</sequence>
<dbReference type="Proteomes" id="UP000507470">
    <property type="component" value="Unassembled WGS sequence"/>
</dbReference>
<proteinExistence type="predicted"/>
<accession>A0A6J8A5Z7</accession>
<dbReference type="OrthoDB" id="6156831at2759"/>
<protein>
    <submittedName>
        <fullName evidence="1">Uncharacterized protein</fullName>
    </submittedName>
</protein>
<evidence type="ECO:0000313" key="1">
    <source>
        <dbReference type="EMBL" id="CAC5361305.1"/>
    </source>
</evidence>
<organism evidence="1 2">
    <name type="scientific">Mytilus coruscus</name>
    <name type="common">Sea mussel</name>
    <dbReference type="NCBI Taxonomy" id="42192"/>
    <lineage>
        <taxon>Eukaryota</taxon>
        <taxon>Metazoa</taxon>
        <taxon>Spiralia</taxon>
        <taxon>Lophotrochozoa</taxon>
        <taxon>Mollusca</taxon>
        <taxon>Bivalvia</taxon>
        <taxon>Autobranchia</taxon>
        <taxon>Pteriomorphia</taxon>
        <taxon>Mytilida</taxon>
        <taxon>Mytiloidea</taxon>
        <taxon>Mytilidae</taxon>
        <taxon>Mytilinae</taxon>
        <taxon>Mytilus</taxon>
    </lineage>
</organism>
<name>A0A6J8A5Z7_MYTCO</name>